<feature type="domain" description="ABC transporter" evidence="11">
    <location>
        <begin position="1750"/>
        <end position="1973"/>
    </location>
</feature>
<feature type="transmembrane region" description="Helical" evidence="10">
    <location>
        <begin position="882"/>
        <end position="902"/>
    </location>
</feature>
<feature type="transmembrane region" description="Helical" evidence="10">
    <location>
        <begin position="908"/>
        <end position="929"/>
    </location>
</feature>
<dbReference type="EMBL" id="CABPRJ010000955">
    <property type="protein sequence ID" value="VVC32369.1"/>
    <property type="molecule type" value="Genomic_DNA"/>
</dbReference>
<feature type="transmembrane region" description="Helical" evidence="10">
    <location>
        <begin position="2226"/>
        <end position="2244"/>
    </location>
</feature>
<dbReference type="CDD" id="cd18580">
    <property type="entry name" value="ABC_6TM_ABCC_D2"/>
    <property type="match status" value="2"/>
</dbReference>
<dbReference type="InterPro" id="IPR027417">
    <property type="entry name" value="P-loop_NTPase"/>
</dbReference>
<evidence type="ECO:0000256" key="6">
    <source>
        <dbReference type="ARBA" id="ARBA00022840"/>
    </source>
</evidence>
<feature type="domain" description="ABC transmembrane type-1" evidence="12">
    <location>
        <begin position="2719"/>
        <end position="2991"/>
    </location>
</feature>
<gene>
    <name evidence="13" type="ORF">CINCED_3A012061</name>
</gene>
<feature type="domain" description="ABC transmembrane type-1" evidence="12">
    <location>
        <begin position="2126"/>
        <end position="2366"/>
    </location>
</feature>
<feature type="transmembrane region" description="Helical" evidence="10">
    <location>
        <begin position="2955"/>
        <end position="2973"/>
    </location>
</feature>
<name>A0A5E4MR70_9HEMI</name>
<reference evidence="13 14" key="1">
    <citation type="submission" date="2019-08" db="EMBL/GenBank/DDBJ databases">
        <authorList>
            <person name="Alioto T."/>
            <person name="Alioto T."/>
            <person name="Gomez Garrido J."/>
        </authorList>
    </citation>
    <scope>NUCLEOTIDE SEQUENCE [LARGE SCALE GENOMIC DNA]</scope>
</reference>
<feature type="compositionally biased region" description="Basic and acidic residues" evidence="9">
    <location>
        <begin position="2017"/>
        <end position="2028"/>
    </location>
</feature>
<evidence type="ECO:0000256" key="4">
    <source>
        <dbReference type="ARBA" id="ARBA00022737"/>
    </source>
</evidence>
<dbReference type="FunFam" id="3.40.50.300:FF:000973">
    <property type="entry name" value="Multidrug resistance-associated protein 4"/>
    <property type="match status" value="1"/>
</dbReference>
<feature type="transmembrane region" description="Helical" evidence="10">
    <location>
        <begin position="3507"/>
        <end position="3527"/>
    </location>
</feature>
<dbReference type="FunFam" id="1.20.1560.10:FF:000014">
    <property type="entry name" value="Multidrug resistance-associated protein member 4"/>
    <property type="match status" value="3"/>
</dbReference>
<feature type="transmembrane region" description="Helical" evidence="10">
    <location>
        <begin position="1649"/>
        <end position="1669"/>
    </location>
</feature>
<proteinExistence type="predicted"/>
<dbReference type="PANTHER" id="PTHR24223">
    <property type="entry name" value="ATP-BINDING CASSETTE SUB-FAMILY C"/>
    <property type="match status" value="1"/>
</dbReference>
<feature type="domain" description="ABC transporter" evidence="11">
    <location>
        <begin position="436"/>
        <end position="659"/>
    </location>
</feature>
<feature type="transmembrane region" description="Helical" evidence="10">
    <location>
        <begin position="2337"/>
        <end position="2358"/>
    </location>
</feature>
<sequence>MEIANLINRRLRFRVTLQDISTKIWLLKLFKTGWKRNLNENDVYAILEEQKSSLLGSELEKRWRNELVEAKNANRDPRLLRVLLKMFAGQLLLSAFLQTINEMVFRNSRGILIGCLLAYFNPIGYKQIDKIYACIYAVALIFSMAATLVIGRYVHTEMEHCGMKMRVACCSIIFKKALRLSKLSLEVTTVGQVVNLTSNDVYRFDMALKCVHYLWMCPLGTVLIAYLLWLEIGWSVFFGVSAVFIFIPLQGRMGKNISKFRSKIALRTDERVRLMNEIMSGIQVIKMYTWEKFFTKLVHNTRKQEIREIRSTLFRKLVLKSFRDFQIRLALLTTILVYIFLGHNIDTRKVFIMIAYYNIVKISSSALPVCIENLSEMFTSVDRIQKFLSYEEKHTQTSPQFLESKNIASSANNVNVSTCEKNSKTSIDNRKTSNGIDLLNVNAKWTDVQPENTLNDINLSVALGELVAIIGPVGAGKSSLIQAILGEIPLSGGSVSLRGVISYASQEPWLFNSSVRDNILFSSPMDKKRYLQVISVCALETDLLRLPYGDKTIVGDKGVSLSAGQRARINLARAVYRQADIYLLDDPLSAVDPNVAKQLFEKCIDGYLKNKTRVLVTHQLQYLTNVNRILLMEKANIIAVGSYHQLQSYRVDLFKSFGLSEETYDTKTSIEKINSSSLDNLNHVSTRQCTAQNVSVSSAEENNSNGIQKKLQPITVLETRTSGKVSLQDYLSYIIAGGSIFKLFSVAFITVFTQILCTSEEYWISYWVNLEDHVFRSANDERAFNGTTTTGETSNTSSLLLWWSVSHQLCLIIYVVLNGMILSAVLIRCTYHVSFFTEASMNLHNNMFNAITKAKMYFFNTNSSGRILNRFTKDMGLIDENLPALFTDVMAIGLLLIASTVLVGLIDVYLLIPTLCIGVTCCYVAVYILSTTRDIQRLEAVSRSPIFAHLNESLQGIITIRAFEAEKIVSRAFDDHQDSNSSIWYISLVSNQAFGFVIDLMCLIYLSILMFIFLVIQNYTSGGNIGLIITQTIGLIGNLQWGIRQCSQIENQMTSVERILEYTNLPQECALDSSPNKKPPKEWPNQGNIVFQKFSLRYTPDSPYILKDVNITIQSMEKVGIVGRTGAGKSSLINALFRLALNEGNIIIDGIEIHELLLDDLRSKLSIIPQEPVLFSGTMRKNLDPFDEYPDHVLWNALDEVQLKNVVENLSGGLNSKISEGGANFSVGQKQLVCLARAIVRNNKILILDEATANVDLMSDALIQNTIRNKFRSCTILIIAHRLNTIMDLEKVIVVDRGTVVEFDHPHNLLKNIDGFFYKMVDQTDRDMAVSRQNPRANANIFEILSFSWLLNLFATGRKRALKEDDLYTTLNNHKASLLGCELEKRWINELDEAEIESRKPSLLRALARMFGTQLFWYGVLQLTNEIIFRIPRSLLVGGILAYFNPVGYNQTNNTNSLISASLLIFNMAIVIVISRYVQIEVEHCGMKIRVACCSIIYKKVLRLSKCSLEENSIGQVMNLLSNDVIRIDSAFRLFHIIWIAPVGTIFATYLLWLEIGVSSLFGVFGVLIIIPLQTFISKKIFQFRSNIGLGTDERVRLMNEIISGIQAIKMYTWEKKFVHLVKDSRKKELRDIKKTMCLKFIQESFKIFHTRLALMISILIYILLGSNISTEKIFVMITFYINIRLTMTVLFPLSIGSFAEMFASIERVQTFLLTDEKQNANDKQEITAINNVACHNQNDDVEQSVSFGIVISNVSAKWKNDQLENSLNNINLNAVPGRLVTIIGPVGAGKSSLIKAILQELPLSEGSISVRGKISYASQEPWLFNSSIQNNILFNSPMDKERYLKVINVCALEADLLQLSNGDRTIVGDRGVSLSAGQRARINLARAIYRQADIYLLDDPLSAVDTHVGKYLFDKCIKSFLKKKTCILVTHQIQYLTEEDQIVLMENANKLAEGSYEKLSSINMDFLKLIESLNERTIMYVDKEMHNQTNEITHKVDNDLLSVTKSARTSLNGNSKSRELESNRFPDESSVTAETRSSGPVSLNVYFSYLLGGGSIYKLSFVLFVCILTQLLCTGEDYWISYWVNLEDRVFQNVNHKYSVNDTSSMNDKSSVKLMGFLISRQSCIIVYVALNVMLLLFVMIRCINFVSFFIETSTTLHDNMFNAITKVKMFFFNTNSTGRIINRFTKDIGSIDESLPSSIINFIDVTLSLIGTIVVIGWSDAYLLIPSFFTGICCYHVGVYYLSTSRSIKRLEGITQSPILAHVKESIEGIITVRTFKSEIVLAELFDKCLDLHSSAWYLLIASNNAFGFMIDMLCLIYLTVLIICFLTIDNEWSGGNVGLVITQTMNLMGILQFGIRQMANIDSQMISVERVLEYTNFSQESVSESALLKKPPKGWPNKGQIIFNNFFLRYSPNSSYVLKNINVKIQPREKIGIVGRTGSGKSSLINALFRLALNEGNIIIDDVEIHELELHDLRSKFSIIPQEPILFSGTMRTNLDPFNEYPDHVLWNALDEVQLKNIVEQLPDGLNTNMSAQGTNFSIGQKQLVCLARAMVQSNQILILDEATANVDLKTDTLIQNTIRNKFRSYTVLTIAHRLNTIMDSDKVLVVDMGTIVEFDSPQNLLKNKDGNNKKERSPHPRQTANVFEIVSFSWLLRLFRTGRKRTLEISDLYTTLDAHKSSKLGDELEKQWKIELSKVNRKPSLWRILYRMFGFRFMIFGITLAISEVCLKILQPLLIGGLLTYFNTKETNENDLKHAYMYAGGLAITMASSMTMYHCTMIEMLHCGMKTRIACCSAVFKKALRLSNSALGETTVGQIVNLLTNDVNRFDTGLLFLHFLWISPVQTLLATYFIWKEVGVSSVFGLGACFMFIPIQGWLGKKTSEFRLRTAVKTDERVRLMNEIISGIQVIKMYTWEKPFAYLVQSARKKEIQQIRGSVYTRATLSSFMAFHTKISLFFCIISYVFLGNIISAQKVFVIASYYSILQTTMTIRFPQGIGLLAEMLVSIKRLQNFMLFDEKVKEKVVDNVNGDAKTNNKTCDQTETVFTNPPLGVVISNATAKWTDAKPENSLENINLTVGPGRLTAIIGPVGAGKSSIVQLILRELPLTQGTLSVQGVVSYAAQEPWLFAGSVQQNILFGSPMDKERYRKVVSVCALKTDLKQLPYGDRTLVGDKGVALSGGQRARINLARAVYKQADIYLFDDPLSAVDTHVGKHLFDICIKGFLRDKIRILVTHQLPLLTNVDQIILMDDGKIRADATYAELRNSDLDFATLFRASTEKAVVPDVNKNGNVACLDLPHEHMYDRKMSVQSVDSIQSHAEPVEIAETRISGNISHVVYFKYISAGGRFFKLFFFLCTCIFTQILASSADLWITYWVNLEDHFFRSPKTGLEDSLNTFMCWTINRQICIYVFSGLTLSVIIFTGIRTATFVSVCMTASMNLHNKMFNSITRATMRFFNTNSSGRILNRFSKDIGSIDEALPVALMDTIQVGLSIIGIIILVGIINSYLLIPTVIIAFIFYKLCLCYLKTSRSIKRLEAVTRSPVFTHLNGALQGLTTIRAFEAEQILSKEFDNHQDLHSTAWYLYISSNRGFSLWSDVIVIIYIGIVTFSFIIIGKDTYGGNVGLAITQAIGLVGFLQLGIRQTSDLENQMTSVERVLEYTNIPQEAALESHPDEKPPVLWPTDGHITFNNLYLRYGAHSQYVIKNLNIKIEPREKIGIVGRTGAGKSSLIGALFRLANNEGNIIIDGIEIHGLGLHELRSKISIIPQEPVLFSGTVRKNLDPFYEYPDHVIWNALDEVELKTVVEDLPNGLNSRMTEGGSNFSVGQRQLVCLARAIVRNNRILVLDEATANVDLKTDTLIQRTIRDKFKTCTVLTIAHRLNTVMDSDKVLVMDAGQMVEFDHPHNLLKNKNGFLYKMVEQTGRDTADLLYSIAEQSYKSKDEATPAKEEPET</sequence>
<feature type="transmembrane region" description="Helical" evidence="10">
    <location>
        <begin position="1559"/>
        <end position="1577"/>
    </location>
</feature>
<feature type="domain" description="ABC transporter" evidence="11">
    <location>
        <begin position="2404"/>
        <end position="2637"/>
    </location>
</feature>
<feature type="transmembrane region" description="Helical" evidence="10">
    <location>
        <begin position="2834"/>
        <end position="2855"/>
    </location>
</feature>
<evidence type="ECO:0000259" key="11">
    <source>
        <dbReference type="PROSITE" id="PS50893"/>
    </source>
</evidence>
<dbReference type="InterPro" id="IPR003593">
    <property type="entry name" value="AAA+_ATPase"/>
</dbReference>
<feature type="transmembrane region" description="Helical" evidence="10">
    <location>
        <begin position="325"/>
        <end position="345"/>
    </location>
</feature>
<dbReference type="InterPro" id="IPR011527">
    <property type="entry name" value="ABC1_TM_dom"/>
</dbReference>
<feature type="transmembrane region" description="Helical" evidence="10">
    <location>
        <begin position="2861"/>
        <end position="2879"/>
    </location>
</feature>
<feature type="transmembrane region" description="Helical" evidence="10">
    <location>
        <begin position="730"/>
        <end position="756"/>
    </location>
</feature>
<dbReference type="FunFam" id="3.40.50.300:FF:000482">
    <property type="entry name" value="Multidrug resistance-associated protein member 4"/>
    <property type="match status" value="2"/>
</dbReference>
<dbReference type="InterPro" id="IPR003439">
    <property type="entry name" value="ABC_transporter-like_ATP-bd"/>
</dbReference>
<dbReference type="SUPFAM" id="SSF52540">
    <property type="entry name" value="P-loop containing nucleoside triphosphate hydrolases"/>
    <property type="match status" value="6"/>
</dbReference>
<protein>
    <submittedName>
        <fullName evidence="13">ABC transporter type 1, transmembrane domain,ABC transporter-like,P-loop containing nucleoside triphosphate</fullName>
    </submittedName>
</protein>
<feature type="domain" description="ABC transporter" evidence="11">
    <location>
        <begin position="3687"/>
        <end position="3920"/>
    </location>
</feature>
<evidence type="ECO:0000256" key="1">
    <source>
        <dbReference type="ARBA" id="ARBA00004141"/>
    </source>
</evidence>
<evidence type="ECO:0000256" key="3">
    <source>
        <dbReference type="ARBA" id="ARBA00022692"/>
    </source>
</evidence>
<evidence type="ECO:0000256" key="9">
    <source>
        <dbReference type="SAM" id="MobiDB-lite"/>
    </source>
</evidence>
<feature type="domain" description="ABC transmembrane type-1" evidence="12">
    <location>
        <begin position="3353"/>
        <end position="3649"/>
    </location>
</feature>
<dbReference type="InterPro" id="IPR017871">
    <property type="entry name" value="ABC_transporter-like_CS"/>
</dbReference>
<evidence type="ECO:0000259" key="12">
    <source>
        <dbReference type="PROSITE" id="PS50929"/>
    </source>
</evidence>
<dbReference type="InterPro" id="IPR050173">
    <property type="entry name" value="ABC_transporter_C-like"/>
</dbReference>
<keyword evidence="7 10" id="KW-1133">Transmembrane helix</keyword>
<feature type="transmembrane region" description="Helical" evidence="10">
    <location>
        <begin position="2126"/>
        <end position="2152"/>
    </location>
</feature>
<dbReference type="FunFam" id="1.20.1560.10:FF:000026">
    <property type="entry name" value="Multidrug resistance-associated protein lethal(2)03659"/>
    <property type="match status" value="3"/>
</dbReference>
<dbReference type="Gene3D" id="1.20.1560.10">
    <property type="entry name" value="ABC transporter type 1, transmembrane domain"/>
    <property type="match status" value="6"/>
</dbReference>
<feature type="domain" description="ABC transporter" evidence="11">
    <location>
        <begin position="1091"/>
        <end position="1322"/>
    </location>
</feature>
<feature type="transmembrane region" description="Helical" evidence="10">
    <location>
        <begin position="1675"/>
        <end position="1700"/>
    </location>
</feature>
<dbReference type="GO" id="GO:0016887">
    <property type="term" value="F:ATP hydrolysis activity"/>
    <property type="evidence" value="ECO:0007669"/>
    <property type="project" value="InterPro"/>
</dbReference>
<keyword evidence="4" id="KW-0677">Repeat</keyword>
<dbReference type="GO" id="GO:0016020">
    <property type="term" value="C:membrane"/>
    <property type="evidence" value="ECO:0007669"/>
    <property type="project" value="UniProtKB-SubCell"/>
</dbReference>
<accession>A0A5E4MR70</accession>
<evidence type="ECO:0000313" key="13">
    <source>
        <dbReference type="EMBL" id="VVC32369.1"/>
    </source>
</evidence>
<feature type="region of interest" description="Disordered" evidence="9">
    <location>
        <begin position="2010"/>
        <end position="2036"/>
    </location>
</feature>
<dbReference type="Proteomes" id="UP000325440">
    <property type="component" value="Unassembled WGS sequence"/>
</dbReference>
<feature type="domain" description="ABC transporter" evidence="11">
    <location>
        <begin position="3054"/>
        <end position="3277"/>
    </location>
</feature>
<feature type="transmembrane region" description="Helical" evidence="10">
    <location>
        <begin position="2201"/>
        <end position="2220"/>
    </location>
</feature>
<dbReference type="PROSITE" id="PS50929">
    <property type="entry name" value="ABC_TM1F"/>
    <property type="match status" value="6"/>
</dbReference>
<feature type="transmembrane region" description="Helical" evidence="10">
    <location>
        <begin position="1457"/>
        <end position="1478"/>
    </location>
</feature>
<feature type="transmembrane region" description="Helical" evidence="10">
    <location>
        <begin position="1534"/>
        <end position="1553"/>
    </location>
</feature>
<feature type="transmembrane region" description="Helical" evidence="10">
    <location>
        <begin position="3594"/>
        <end position="3614"/>
    </location>
</feature>
<comment type="subcellular location">
    <subcellularLocation>
        <location evidence="1">Membrane</location>
        <topology evidence="1">Multi-pass membrane protein</topology>
    </subcellularLocation>
</comment>
<dbReference type="NCBIfam" id="NF010167">
    <property type="entry name" value="PRK13648.1"/>
    <property type="match status" value="8"/>
</dbReference>
<evidence type="ECO:0000256" key="5">
    <source>
        <dbReference type="ARBA" id="ARBA00022741"/>
    </source>
</evidence>
<feature type="transmembrane region" description="Helical" evidence="10">
    <location>
        <begin position="223"/>
        <end position="249"/>
    </location>
</feature>
<dbReference type="SMART" id="SM00382">
    <property type="entry name" value="AAA"/>
    <property type="match status" value="6"/>
</dbReference>
<dbReference type="CDD" id="cd03244">
    <property type="entry name" value="ABCC_MRP_domain2"/>
    <property type="match status" value="3"/>
</dbReference>
<keyword evidence="2" id="KW-0813">Transport</keyword>
<dbReference type="InterPro" id="IPR036640">
    <property type="entry name" value="ABC1_TM_sf"/>
</dbReference>
<dbReference type="Pfam" id="PF00005">
    <property type="entry name" value="ABC_tran"/>
    <property type="match status" value="6"/>
</dbReference>
<feature type="transmembrane region" description="Helical" evidence="10">
    <location>
        <begin position="3409"/>
        <end position="3435"/>
    </location>
</feature>
<feature type="transmembrane region" description="Helical" evidence="10">
    <location>
        <begin position="79"/>
        <end position="97"/>
    </location>
</feature>
<feature type="transmembrane region" description="Helical" evidence="10">
    <location>
        <begin position="2759"/>
        <end position="2780"/>
    </location>
</feature>
<feature type="transmembrane region" description="Helical" evidence="10">
    <location>
        <begin position="2717"/>
        <end position="2739"/>
    </location>
</feature>
<feature type="transmembrane region" description="Helical" evidence="10">
    <location>
        <begin position="103"/>
        <end position="120"/>
    </location>
</feature>
<keyword evidence="14" id="KW-1185">Reference proteome</keyword>
<feature type="domain" description="ABC transmembrane type-1" evidence="12">
    <location>
        <begin position="1468"/>
        <end position="1694"/>
    </location>
</feature>
<keyword evidence="5" id="KW-0547">Nucleotide-binding</keyword>
<dbReference type="Pfam" id="PF00664">
    <property type="entry name" value="ABC_membrane"/>
    <property type="match status" value="6"/>
</dbReference>
<dbReference type="Gene3D" id="3.40.50.300">
    <property type="entry name" value="P-loop containing nucleotide triphosphate hydrolases"/>
    <property type="match status" value="6"/>
</dbReference>
<dbReference type="GO" id="GO:0005524">
    <property type="term" value="F:ATP binding"/>
    <property type="evidence" value="ECO:0007669"/>
    <property type="project" value="UniProtKB-KW"/>
</dbReference>
<feature type="domain" description="ABC transmembrane type-1" evidence="12">
    <location>
        <begin position="811"/>
        <end position="1051"/>
    </location>
</feature>
<feature type="transmembrane region" description="Helical" evidence="10">
    <location>
        <begin position="805"/>
        <end position="827"/>
    </location>
</feature>
<dbReference type="CDD" id="cd03250">
    <property type="entry name" value="ABCC_MRP_domain1"/>
    <property type="match status" value="3"/>
</dbReference>
<dbReference type="FunFam" id="3.40.50.300:FF:000163">
    <property type="entry name" value="Multidrug resistance-associated protein member 4"/>
    <property type="match status" value="3"/>
</dbReference>
<feature type="transmembrane region" description="Helical" evidence="10">
    <location>
        <begin position="993"/>
        <end position="1016"/>
    </location>
</feature>
<dbReference type="PROSITE" id="PS00211">
    <property type="entry name" value="ABC_TRANSPORTER_1"/>
    <property type="match status" value="5"/>
</dbReference>
<evidence type="ECO:0000256" key="2">
    <source>
        <dbReference type="ARBA" id="ARBA00022448"/>
    </source>
</evidence>
<dbReference type="PROSITE" id="PS50893">
    <property type="entry name" value="ABC_TRANSPORTER_2"/>
    <property type="match status" value="6"/>
</dbReference>
<evidence type="ECO:0000256" key="8">
    <source>
        <dbReference type="ARBA" id="ARBA00023136"/>
    </source>
</evidence>
<dbReference type="GO" id="GO:0140359">
    <property type="term" value="F:ABC-type transporter activity"/>
    <property type="evidence" value="ECO:0007669"/>
    <property type="project" value="InterPro"/>
</dbReference>
<evidence type="ECO:0000313" key="14">
    <source>
        <dbReference type="Proteomes" id="UP000325440"/>
    </source>
</evidence>
<feature type="transmembrane region" description="Helical" evidence="10">
    <location>
        <begin position="2985"/>
        <end position="3006"/>
    </location>
</feature>
<keyword evidence="3 10" id="KW-0812">Transmembrane</keyword>
<feature type="transmembrane region" description="Helical" evidence="10">
    <location>
        <begin position="3352"/>
        <end position="3377"/>
    </location>
</feature>
<dbReference type="SUPFAM" id="SSF90123">
    <property type="entry name" value="ABC transporter transmembrane region"/>
    <property type="match status" value="6"/>
</dbReference>
<dbReference type="PANTHER" id="PTHR24223:SF448">
    <property type="entry name" value="FI20146P1-RELATED"/>
    <property type="match status" value="1"/>
</dbReference>
<keyword evidence="6" id="KW-0067">ATP-binding</keyword>
<feature type="domain" description="ABC transmembrane type-1" evidence="12">
    <location>
        <begin position="110"/>
        <end position="376"/>
    </location>
</feature>
<organism evidence="13 14">
    <name type="scientific">Cinara cedri</name>
    <dbReference type="NCBI Taxonomy" id="506608"/>
    <lineage>
        <taxon>Eukaryota</taxon>
        <taxon>Metazoa</taxon>
        <taxon>Ecdysozoa</taxon>
        <taxon>Arthropoda</taxon>
        <taxon>Hexapoda</taxon>
        <taxon>Insecta</taxon>
        <taxon>Pterygota</taxon>
        <taxon>Neoptera</taxon>
        <taxon>Paraneoptera</taxon>
        <taxon>Hemiptera</taxon>
        <taxon>Sternorrhyncha</taxon>
        <taxon>Aphidomorpha</taxon>
        <taxon>Aphidoidea</taxon>
        <taxon>Aphididae</taxon>
        <taxon>Lachninae</taxon>
        <taxon>Cinara</taxon>
    </lineage>
</organism>
<feature type="transmembrane region" description="Helical" evidence="10">
    <location>
        <begin position="3620"/>
        <end position="3641"/>
    </location>
</feature>
<feature type="transmembrane region" description="Helical" evidence="10">
    <location>
        <begin position="1022"/>
        <end position="1043"/>
    </location>
</feature>
<dbReference type="OrthoDB" id="6500128at2759"/>
<feature type="transmembrane region" description="Helical" evidence="10">
    <location>
        <begin position="2309"/>
        <end position="2331"/>
    </location>
</feature>
<dbReference type="InterPro" id="IPR044726">
    <property type="entry name" value="ABCC_6TM_D2"/>
</dbReference>
<feature type="transmembrane region" description="Helical" evidence="10">
    <location>
        <begin position="132"/>
        <end position="154"/>
    </location>
</feature>
<keyword evidence="8 10" id="KW-0472">Membrane</keyword>
<evidence type="ECO:0000256" key="7">
    <source>
        <dbReference type="ARBA" id="ARBA00022989"/>
    </source>
</evidence>
<evidence type="ECO:0000256" key="10">
    <source>
        <dbReference type="SAM" id="Phobius"/>
    </source>
</evidence>